<evidence type="ECO:0000256" key="3">
    <source>
        <dbReference type="ARBA" id="ARBA00022801"/>
    </source>
</evidence>
<dbReference type="Pfam" id="PF04586">
    <property type="entry name" value="Peptidase_S78"/>
    <property type="match status" value="1"/>
</dbReference>
<evidence type="ECO:0000313" key="7">
    <source>
        <dbReference type="Proteomes" id="UP000284557"/>
    </source>
</evidence>
<dbReference type="SUPFAM" id="SSF50789">
    <property type="entry name" value="Herpes virus serine proteinase, assemblin"/>
    <property type="match status" value="1"/>
</dbReference>
<accession>A0ABD7HIJ3</accession>
<comment type="caution">
    <text evidence="6">The sequence shown here is derived from an EMBL/GenBank/DDBJ whole genome shotgun (WGS) entry which is preliminary data.</text>
</comment>
<dbReference type="InterPro" id="IPR006433">
    <property type="entry name" value="Prohead_protease"/>
</dbReference>
<gene>
    <name evidence="6" type="ORF">D2E76_24080</name>
</gene>
<keyword evidence="1" id="KW-1188">Viral release from host cell</keyword>
<organism evidence="6 7">
    <name type="scientific">Mycobacteroides abscessus</name>
    <dbReference type="NCBI Taxonomy" id="36809"/>
    <lineage>
        <taxon>Bacteria</taxon>
        <taxon>Bacillati</taxon>
        <taxon>Actinomycetota</taxon>
        <taxon>Actinomycetes</taxon>
        <taxon>Mycobacteriales</taxon>
        <taxon>Mycobacteriaceae</taxon>
        <taxon>Mycobacteroides</taxon>
    </lineage>
</organism>
<dbReference type="GO" id="GO:0006508">
    <property type="term" value="P:proteolysis"/>
    <property type="evidence" value="ECO:0007669"/>
    <property type="project" value="UniProtKB-KW"/>
</dbReference>
<feature type="domain" description="Prohead serine protease" evidence="5">
    <location>
        <begin position="20"/>
        <end position="180"/>
    </location>
</feature>
<evidence type="ECO:0000256" key="1">
    <source>
        <dbReference type="ARBA" id="ARBA00022612"/>
    </source>
</evidence>
<dbReference type="Proteomes" id="UP000284557">
    <property type="component" value="Unassembled WGS sequence"/>
</dbReference>
<feature type="compositionally biased region" description="Low complexity" evidence="4">
    <location>
        <begin position="222"/>
        <end position="234"/>
    </location>
</feature>
<evidence type="ECO:0000313" key="6">
    <source>
        <dbReference type="EMBL" id="RIT32122.1"/>
    </source>
</evidence>
<proteinExistence type="predicted"/>
<keyword evidence="3" id="KW-0378">Hydrolase</keyword>
<sequence length="259" mass="27547">MRTKMANIQIKAGPDDGLAEGQFTAYASVFSNIDSYGDVVVKGAFANSLAEWAKSGSPIPLLFGHNMSDPDYNIGHVESAVEDEHGLLVTAQIDTSNPKGLQVYKMLKGRRVNQMSFAYDILDGGMAERPKAGATVGEDGTVPTESFYELRELKLYEVSVVTIGANQDTEILAVKAREIAADTKAGRVLSAKNESELRDAHEAISRVLSALGSTPDEDKASESGPSEPAPEAAPVQANRKSPVASSAHKLIELELASAI</sequence>
<dbReference type="InterPro" id="IPR054613">
    <property type="entry name" value="Peptidase_S78_dom"/>
</dbReference>
<dbReference type="GO" id="GO:0008233">
    <property type="term" value="F:peptidase activity"/>
    <property type="evidence" value="ECO:0007669"/>
    <property type="project" value="UniProtKB-KW"/>
</dbReference>
<dbReference type="AlphaFoldDB" id="A0ABD7HIJ3"/>
<keyword evidence="2 6" id="KW-0645">Protease</keyword>
<evidence type="ECO:0000259" key="5">
    <source>
        <dbReference type="Pfam" id="PF04586"/>
    </source>
</evidence>
<dbReference type="RefSeq" id="WP_119596578.1">
    <property type="nucleotide sequence ID" value="NZ_QXBN01000026.1"/>
</dbReference>
<evidence type="ECO:0000256" key="2">
    <source>
        <dbReference type="ARBA" id="ARBA00022670"/>
    </source>
</evidence>
<protein>
    <submittedName>
        <fullName evidence="6">HK97 family phage prohead protease</fullName>
    </submittedName>
</protein>
<reference evidence="6 7" key="1">
    <citation type="submission" date="2018-08" db="EMBL/GenBank/DDBJ databases">
        <title>Linezolid Resistance in Mycobacterium abscessus: MIC Distribution and Comprehensive Investigation of Resistance Mechanisms.</title>
        <authorList>
            <person name="Ye M."/>
            <person name="Xu L."/>
            <person name="Zou Y."/>
            <person name="Li B."/>
            <person name="Guo Q."/>
            <person name="Zhang Y."/>
            <person name="Zhan M."/>
            <person name="Xu B."/>
            <person name="Yu F."/>
            <person name="Zhang Z."/>
            <person name="Chu H."/>
        </authorList>
    </citation>
    <scope>NUCLEOTIDE SEQUENCE [LARGE SCALE GENOMIC DNA]</scope>
    <source>
        <strain evidence="6 7">G143</strain>
    </source>
</reference>
<name>A0ABD7HIJ3_9MYCO</name>
<dbReference type="NCBIfam" id="TIGR01543">
    <property type="entry name" value="proheadase_HK97"/>
    <property type="match status" value="1"/>
</dbReference>
<evidence type="ECO:0000256" key="4">
    <source>
        <dbReference type="SAM" id="MobiDB-lite"/>
    </source>
</evidence>
<dbReference type="EMBL" id="QXBN01000026">
    <property type="protein sequence ID" value="RIT32122.1"/>
    <property type="molecule type" value="Genomic_DNA"/>
</dbReference>
<feature type="region of interest" description="Disordered" evidence="4">
    <location>
        <begin position="210"/>
        <end position="245"/>
    </location>
</feature>